<feature type="compositionally biased region" description="Basic residues" evidence="6">
    <location>
        <begin position="386"/>
        <end position="404"/>
    </location>
</feature>
<evidence type="ECO:0000256" key="4">
    <source>
        <dbReference type="ARBA" id="ARBA00023242"/>
    </source>
</evidence>
<protein>
    <submittedName>
        <fullName evidence="9">Something about silencing protein 10</fullName>
    </submittedName>
</protein>
<dbReference type="Pfam" id="PF04000">
    <property type="entry name" value="Sas10_Utp3"/>
    <property type="match status" value="1"/>
</dbReference>
<dbReference type="OrthoDB" id="1924577at2759"/>
<keyword evidence="8" id="KW-1185">Reference proteome</keyword>
<evidence type="ECO:0000256" key="3">
    <source>
        <dbReference type="ARBA" id="ARBA00022553"/>
    </source>
</evidence>
<name>A0A6J2XR03_SITOR</name>
<comment type="similarity">
    <text evidence="2">Belongs to the SAS10 family.</text>
</comment>
<keyword evidence="5" id="KW-0175">Coiled coil</keyword>
<evidence type="ECO:0000256" key="6">
    <source>
        <dbReference type="SAM" id="MobiDB-lite"/>
    </source>
</evidence>
<dbReference type="Pfam" id="PF09368">
    <property type="entry name" value="Sas10"/>
    <property type="match status" value="1"/>
</dbReference>
<dbReference type="FunCoup" id="A0A6J2XR03">
    <property type="interactions" value="1625"/>
</dbReference>
<feature type="region of interest" description="Disordered" evidence="6">
    <location>
        <begin position="1"/>
        <end position="80"/>
    </location>
</feature>
<dbReference type="KEGG" id="soy:115880435"/>
<evidence type="ECO:0000259" key="7">
    <source>
        <dbReference type="Pfam" id="PF09368"/>
    </source>
</evidence>
<keyword evidence="3" id="KW-0597">Phosphoprotein</keyword>
<dbReference type="CTD" id="31447"/>
<evidence type="ECO:0000256" key="1">
    <source>
        <dbReference type="ARBA" id="ARBA00004123"/>
    </source>
</evidence>
<dbReference type="Proteomes" id="UP000504635">
    <property type="component" value="Unplaced"/>
</dbReference>
<feature type="compositionally biased region" description="Basic and acidic residues" evidence="6">
    <location>
        <begin position="334"/>
        <end position="354"/>
    </location>
</feature>
<sequence>MDSDIRFNDNDMGSSSSDDEYDENEKRLLKKYRGGTQQESESENEVLSVGSNDSHSDSDNESNIALSDVEGQESDELPDVRAWGKEKRKYYGTDYVDPDYGGFNEKDAQAAEIEEEEAKNLQNQLVQQLDDNDFSLDVIFKKKTKQDVKEELEEVVKRDLSLLSNKQKIQLLQKESPEFFQLIEDFKVKMEIAKNILKPAIDRIKDEKLANESTGLEKFVTTYYNLILNYSTNIYMYLILKINKQLNNHPIIKALYQYRQLLSQMEPVFEEIIKPQIDLIGRNLKQESAQKPKAKKVLKILSKNVSVGKSKTKVKSDQPRKKLKIDEEALQKSKKVTFEEPKSDADLDQSTKMDNDEEENAEGIEEAEDVSKRAITYQMAKNKGLTPHRKKELRNPRVKHRQKYRKALIRRKGAVREPRRELTRYAGEVSGIKASLSKSIKIKS</sequence>
<evidence type="ECO:0000313" key="9">
    <source>
        <dbReference type="RefSeq" id="XP_030753501.1"/>
    </source>
</evidence>
<dbReference type="PANTHER" id="PTHR13237">
    <property type="entry name" value="SOMETHING ABOUT SILENCING PROTEIN 10-RELATED"/>
    <property type="match status" value="1"/>
</dbReference>
<keyword evidence="4" id="KW-0539">Nucleus</keyword>
<proteinExistence type="inferred from homology"/>
<evidence type="ECO:0000256" key="2">
    <source>
        <dbReference type="ARBA" id="ARBA00010979"/>
    </source>
</evidence>
<dbReference type="GO" id="GO:0000462">
    <property type="term" value="P:maturation of SSU-rRNA from tricistronic rRNA transcript (SSU-rRNA, 5.8S rRNA, LSU-rRNA)"/>
    <property type="evidence" value="ECO:0007669"/>
    <property type="project" value="TreeGrafter"/>
</dbReference>
<dbReference type="GO" id="GO:0032040">
    <property type="term" value="C:small-subunit processome"/>
    <property type="evidence" value="ECO:0007669"/>
    <property type="project" value="TreeGrafter"/>
</dbReference>
<feature type="coiled-coil region" evidence="5">
    <location>
        <begin position="104"/>
        <end position="131"/>
    </location>
</feature>
<dbReference type="RefSeq" id="XP_030753501.1">
    <property type="nucleotide sequence ID" value="XM_030897641.1"/>
</dbReference>
<dbReference type="PANTHER" id="PTHR13237:SF8">
    <property type="entry name" value="SOMETHING ABOUT SILENCING PROTEIN 10"/>
    <property type="match status" value="1"/>
</dbReference>
<comment type="subcellular location">
    <subcellularLocation>
        <location evidence="1">Nucleus</location>
    </subcellularLocation>
</comment>
<evidence type="ECO:0000256" key="5">
    <source>
        <dbReference type="SAM" id="Coils"/>
    </source>
</evidence>
<dbReference type="AlphaFoldDB" id="A0A6J2XR03"/>
<evidence type="ECO:0000313" key="8">
    <source>
        <dbReference type="Proteomes" id="UP000504635"/>
    </source>
</evidence>
<feature type="compositionally biased region" description="Acidic residues" evidence="6">
    <location>
        <begin position="355"/>
        <end position="368"/>
    </location>
</feature>
<feature type="domain" description="Sas10 C-terminal" evidence="7">
    <location>
        <begin position="371"/>
        <end position="442"/>
    </location>
</feature>
<accession>A0A6J2XR03</accession>
<dbReference type="GeneID" id="115880435"/>
<dbReference type="InterPro" id="IPR007146">
    <property type="entry name" value="Sas10/Utp3/C1D"/>
</dbReference>
<dbReference type="InterPro" id="IPR018972">
    <property type="entry name" value="Sas10_C_dom"/>
</dbReference>
<reference evidence="9" key="1">
    <citation type="submission" date="2025-08" db="UniProtKB">
        <authorList>
            <consortium name="RefSeq"/>
        </authorList>
    </citation>
    <scope>IDENTIFICATION</scope>
    <source>
        <tissue evidence="9">Gonads</tissue>
    </source>
</reference>
<organism evidence="8 9">
    <name type="scientific">Sitophilus oryzae</name>
    <name type="common">Rice weevil</name>
    <name type="synonym">Curculio oryzae</name>
    <dbReference type="NCBI Taxonomy" id="7048"/>
    <lineage>
        <taxon>Eukaryota</taxon>
        <taxon>Metazoa</taxon>
        <taxon>Ecdysozoa</taxon>
        <taxon>Arthropoda</taxon>
        <taxon>Hexapoda</taxon>
        <taxon>Insecta</taxon>
        <taxon>Pterygota</taxon>
        <taxon>Neoptera</taxon>
        <taxon>Endopterygota</taxon>
        <taxon>Coleoptera</taxon>
        <taxon>Polyphaga</taxon>
        <taxon>Cucujiformia</taxon>
        <taxon>Curculionidae</taxon>
        <taxon>Dryophthorinae</taxon>
        <taxon>Sitophilus</taxon>
    </lineage>
</organism>
<feature type="region of interest" description="Disordered" evidence="6">
    <location>
        <begin position="334"/>
        <end position="404"/>
    </location>
</feature>
<gene>
    <name evidence="9" type="primary">LOC115880435</name>
</gene>
<dbReference type="InParanoid" id="A0A6J2XR03"/>